<sequence length="506" mass="53880">MGISRRNVLRGGVGAAAALAAFGGTRLAVARSVDIWAELEKHLSGPLVLPADADYSRAKELHFKQFDTIAPRGIAYCTSVEDVRTCVAFAQKHGLPAAVRSGGHSSAGYSSSTGLVMDVSRLNQMNVGASTVTVGAGTQQIDVLTALTPKGLGLPGGSCPTVALGGFLQGGGFGLLTRKHGMACDRLVSAEVVLADGRVVTASEDSEPELYWALRGGGGGNFGVVTKFEVRPAKVTNMLNYQLSWTWDDAPAVMTAWQDWFAAAPPELGGGSLTIALPDAAPGAVPVVSVTGGWTGTERDGGRTLDELVSAVGRPPASRKVQNLPYGDAMMYWYGCSDKSAEQCHRVGDNPEALLPRGAYLRARSRMFGRTLPTAGVEEVLAAFDANRQAGHTRSVSCGALGGKANEPGRTDTAYVHRDTEYIMIYANVIPSGEPTEEQRAAAEAWTAKVFDAADPYSSGETYQNYPDPALTSWRQDYFAENYRRLSAVKKQYDPQRFFRFPQAIG</sequence>
<evidence type="ECO:0000313" key="7">
    <source>
        <dbReference type="EMBL" id="GFE13640.1"/>
    </source>
</evidence>
<evidence type="ECO:0000259" key="6">
    <source>
        <dbReference type="PROSITE" id="PS51387"/>
    </source>
</evidence>
<evidence type="ECO:0000256" key="1">
    <source>
        <dbReference type="ARBA" id="ARBA00001974"/>
    </source>
</evidence>
<dbReference type="GO" id="GO:0016491">
    <property type="term" value="F:oxidoreductase activity"/>
    <property type="evidence" value="ECO:0007669"/>
    <property type="project" value="UniProtKB-KW"/>
</dbReference>
<dbReference type="InterPro" id="IPR016169">
    <property type="entry name" value="FAD-bd_PCMH_sub2"/>
</dbReference>
<dbReference type="InterPro" id="IPR050416">
    <property type="entry name" value="FAD-linked_Oxidoreductase"/>
</dbReference>
<gene>
    <name evidence="7" type="ORF">Sgleb_16870</name>
</gene>
<name>A0A640SRI9_9ACTN</name>
<keyword evidence="8" id="KW-1185">Reference proteome</keyword>
<evidence type="ECO:0000256" key="2">
    <source>
        <dbReference type="ARBA" id="ARBA00005466"/>
    </source>
</evidence>
<evidence type="ECO:0000256" key="4">
    <source>
        <dbReference type="ARBA" id="ARBA00022827"/>
    </source>
</evidence>
<dbReference type="InterPro" id="IPR006094">
    <property type="entry name" value="Oxid_FAD_bind_N"/>
</dbReference>
<dbReference type="InterPro" id="IPR036318">
    <property type="entry name" value="FAD-bd_PCMH-like_sf"/>
</dbReference>
<evidence type="ECO:0000256" key="5">
    <source>
        <dbReference type="ARBA" id="ARBA00023002"/>
    </source>
</evidence>
<keyword evidence="5" id="KW-0560">Oxidoreductase</keyword>
<keyword evidence="4" id="KW-0274">FAD</keyword>
<keyword evidence="3" id="KW-0285">Flavoprotein</keyword>
<dbReference type="InterPro" id="IPR006311">
    <property type="entry name" value="TAT_signal"/>
</dbReference>
<dbReference type="Gene3D" id="3.40.462.20">
    <property type="match status" value="1"/>
</dbReference>
<dbReference type="PROSITE" id="PS51387">
    <property type="entry name" value="FAD_PCMH"/>
    <property type="match status" value="1"/>
</dbReference>
<dbReference type="AlphaFoldDB" id="A0A640SRI9"/>
<dbReference type="PANTHER" id="PTHR42973">
    <property type="entry name" value="BINDING OXIDOREDUCTASE, PUTATIVE (AFU_ORTHOLOGUE AFUA_1G17690)-RELATED"/>
    <property type="match status" value="1"/>
</dbReference>
<dbReference type="Pfam" id="PF01565">
    <property type="entry name" value="FAD_binding_4"/>
    <property type="match status" value="1"/>
</dbReference>
<comment type="caution">
    <text evidence="7">The sequence shown here is derived from an EMBL/GenBank/DDBJ whole genome shotgun (WGS) entry which is preliminary data.</text>
</comment>
<proteinExistence type="inferred from homology"/>
<dbReference type="SUPFAM" id="SSF56176">
    <property type="entry name" value="FAD-binding/transporter-associated domain-like"/>
    <property type="match status" value="1"/>
</dbReference>
<organism evidence="7 8">
    <name type="scientific">Streptomyces glebosus</name>
    <dbReference type="NCBI Taxonomy" id="249580"/>
    <lineage>
        <taxon>Bacteria</taxon>
        <taxon>Bacillati</taxon>
        <taxon>Actinomycetota</taxon>
        <taxon>Actinomycetes</taxon>
        <taxon>Kitasatosporales</taxon>
        <taxon>Streptomycetaceae</taxon>
        <taxon>Streptomyces</taxon>
    </lineage>
</organism>
<protein>
    <recommendedName>
        <fullName evidence="6">FAD-binding PCMH-type domain-containing protein</fullName>
    </recommendedName>
</protein>
<accession>A0A640SRI9</accession>
<comment type="similarity">
    <text evidence="2">Belongs to the oxygen-dependent FAD-linked oxidoreductase family.</text>
</comment>
<dbReference type="SMR" id="A0A640SRI9"/>
<dbReference type="InterPro" id="IPR016166">
    <property type="entry name" value="FAD-bd_PCMH"/>
</dbReference>
<dbReference type="GO" id="GO:0071949">
    <property type="term" value="F:FAD binding"/>
    <property type="evidence" value="ECO:0007669"/>
    <property type="project" value="InterPro"/>
</dbReference>
<dbReference type="Proteomes" id="UP000430079">
    <property type="component" value="Unassembled WGS sequence"/>
</dbReference>
<dbReference type="Gene3D" id="3.30.465.10">
    <property type="match status" value="1"/>
</dbReference>
<evidence type="ECO:0000313" key="8">
    <source>
        <dbReference type="Proteomes" id="UP000430079"/>
    </source>
</evidence>
<evidence type="ECO:0000256" key="3">
    <source>
        <dbReference type="ARBA" id="ARBA00022630"/>
    </source>
</evidence>
<dbReference type="PANTHER" id="PTHR42973:SF39">
    <property type="entry name" value="FAD-BINDING PCMH-TYPE DOMAIN-CONTAINING PROTEIN"/>
    <property type="match status" value="1"/>
</dbReference>
<reference evidence="7 8" key="1">
    <citation type="submission" date="2019-12" db="EMBL/GenBank/DDBJ databases">
        <title>Whole genome shotgun sequence of Streptomyces hygroscopicus subsp. glebosus NBRC 13786.</title>
        <authorList>
            <person name="Ichikawa N."/>
            <person name="Kimura A."/>
            <person name="Kitahashi Y."/>
            <person name="Komaki H."/>
            <person name="Tamura T."/>
        </authorList>
    </citation>
    <scope>NUCLEOTIDE SEQUENCE [LARGE SCALE GENOMIC DNA]</scope>
    <source>
        <strain evidence="7 8">NBRC 13786</strain>
    </source>
</reference>
<dbReference type="Gene3D" id="3.30.43.10">
    <property type="entry name" value="Uridine Diphospho-n-acetylenolpyruvylglucosamine Reductase, domain 2"/>
    <property type="match status" value="1"/>
</dbReference>
<dbReference type="PROSITE" id="PS51318">
    <property type="entry name" value="TAT"/>
    <property type="match status" value="1"/>
</dbReference>
<feature type="domain" description="FAD-binding PCMH-type" evidence="6">
    <location>
        <begin position="66"/>
        <end position="235"/>
    </location>
</feature>
<dbReference type="InterPro" id="IPR012951">
    <property type="entry name" value="BBE"/>
</dbReference>
<dbReference type="EMBL" id="BLIO01000001">
    <property type="protein sequence ID" value="GFE13640.1"/>
    <property type="molecule type" value="Genomic_DNA"/>
</dbReference>
<dbReference type="InterPro" id="IPR016167">
    <property type="entry name" value="FAD-bd_PCMH_sub1"/>
</dbReference>
<comment type="cofactor">
    <cofactor evidence="1">
        <name>FAD</name>
        <dbReference type="ChEBI" id="CHEBI:57692"/>
    </cofactor>
</comment>
<dbReference type="Pfam" id="PF08031">
    <property type="entry name" value="BBE"/>
    <property type="match status" value="1"/>
</dbReference>